<evidence type="ECO:0000313" key="2">
    <source>
        <dbReference type="EMBL" id="MET3644928.1"/>
    </source>
</evidence>
<feature type="transmembrane region" description="Helical" evidence="1">
    <location>
        <begin position="6"/>
        <end position="26"/>
    </location>
</feature>
<feature type="transmembrane region" description="Helical" evidence="1">
    <location>
        <begin position="38"/>
        <end position="60"/>
    </location>
</feature>
<gene>
    <name evidence="2" type="ORF">ABID27_001559</name>
</gene>
<evidence type="ECO:0000313" key="3">
    <source>
        <dbReference type="Proteomes" id="UP001549055"/>
    </source>
</evidence>
<proteinExistence type="predicted"/>
<dbReference type="Gene3D" id="1.10.1760.20">
    <property type="match status" value="1"/>
</dbReference>
<dbReference type="Proteomes" id="UP001549055">
    <property type="component" value="Unassembled WGS sequence"/>
</dbReference>
<dbReference type="NCBIfam" id="TIGR04518">
    <property type="entry name" value="ECF_S_folT_fam"/>
    <property type="match status" value="1"/>
</dbReference>
<organism evidence="2 3">
    <name type="scientific">Streptococcus gallinaceus</name>
    <dbReference type="NCBI Taxonomy" id="165758"/>
    <lineage>
        <taxon>Bacteria</taxon>
        <taxon>Bacillati</taxon>
        <taxon>Bacillota</taxon>
        <taxon>Bacilli</taxon>
        <taxon>Lactobacillales</taxon>
        <taxon>Streptococcaceae</taxon>
        <taxon>Streptococcus</taxon>
    </lineage>
</organism>
<protein>
    <submittedName>
        <fullName evidence="2">ECF transporter S component (Folate family)</fullName>
    </submittedName>
</protein>
<dbReference type="RefSeq" id="WP_354281380.1">
    <property type="nucleotide sequence ID" value="NZ_JBEPMK010000005.1"/>
</dbReference>
<keyword evidence="3" id="KW-1185">Reference proteome</keyword>
<dbReference type="EMBL" id="JBEPMK010000005">
    <property type="protein sequence ID" value="MET3644928.1"/>
    <property type="molecule type" value="Genomic_DNA"/>
</dbReference>
<dbReference type="Pfam" id="PF12822">
    <property type="entry name" value="ECF_trnsprt"/>
    <property type="match status" value="1"/>
</dbReference>
<reference evidence="2 3" key="1">
    <citation type="submission" date="2024-06" db="EMBL/GenBank/DDBJ databases">
        <title>Genomic Encyclopedia of Type Strains, Phase IV (KMG-IV): sequencing the most valuable type-strain genomes for metagenomic binning, comparative biology and taxonomic classification.</title>
        <authorList>
            <person name="Goeker M."/>
        </authorList>
    </citation>
    <scope>NUCLEOTIDE SEQUENCE [LARGE SCALE GENOMIC DNA]</scope>
    <source>
        <strain evidence="2 3">DSM 15349</strain>
    </source>
</reference>
<comment type="caution">
    <text evidence="2">The sequence shown here is derived from an EMBL/GenBank/DDBJ whole genome shotgun (WGS) entry which is preliminary data.</text>
</comment>
<keyword evidence="1" id="KW-0812">Transmembrane</keyword>
<evidence type="ECO:0000256" key="1">
    <source>
        <dbReference type="SAM" id="Phobius"/>
    </source>
</evidence>
<keyword evidence="1" id="KW-1133">Transmembrane helix</keyword>
<dbReference type="InterPro" id="IPR024529">
    <property type="entry name" value="ECF_trnsprt_substrate-spec"/>
</dbReference>
<dbReference type="InterPro" id="IPR030949">
    <property type="entry name" value="ECF_S_folate_fam"/>
</dbReference>
<sequence length="185" mass="20992">MKNKNPRVSVQLLASLAMLIALTLIVEKFSITIIPKQLVVAFTFIVHTVIGMIGGPLWGFVSLFLIDIVDMLTKGGADFIIWWTLMEAVQGALYGFFFYGKKLDWNNKKDWVHVTVAMAVILLFGTFIFTPLLIQIYFGVPFVAQFIAGRWLKIFELPIRVFTTMALLPQLQRIPEVRKLAGIKK</sequence>
<keyword evidence="1" id="KW-0472">Membrane</keyword>
<feature type="transmembrane region" description="Helical" evidence="1">
    <location>
        <begin position="80"/>
        <end position="99"/>
    </location>
</feature>
<accession>A0ABV2JQ38</accession>
<name>A0ABV2JQ38_9STRE</name>